<gene>
    <name evidence="1" type="ORF">J2045_000260</name>
</gene>
<proteinExistence type="predicted"/>
<evidence type="ECO:0000313" key="2">
    <source>
        <dbReference type="Proteomes" id="UP001238496"/>
    </source>
</evidence>
<sequence>MYTPPPRVLVAENQYLIAMEVERILHDNLACKVRIIPISGLAEEINADAYDVVILDAALAAPLNVERATLILAAGAVPVFFRSYDHFPDAGTTVSSCPMISKPPQPDELTAAVLDAMSRKSSDGKGLLGDR</sequence>
<accession>A0ABU0G1P6</accession>
<dbReference type="Proteomes" id="UP001238496">
    <property type="component" value="Unassembled WGS sequence"/>
</dbReference>
<comment type="caution">
    <text evidence="1">The sequence shown here is derived from an EMBL/GenBank/DDBJ whole genome shotgun (WGS) entry which is preliminary data.</text>
</comment>
<dbReference type="EMBL" id="JAUSUW010000001">
    <property type="protein sequence ID" value="MDQ0419250.1"/>
    <property type="molecule type" value="Genomic_DNA"/>
</dbReference>
<protein>
    <submittedName>
        <fullName evidence="1">Two-component SAPR family response regulator</fullName>
    </submittedName>
</protein>
<reference evidence="1 2" key="1">
    <citation type="submission" date="2023-07" db="EMBL/GenBank/DDBJ databases">
        <title>Genomic Encyclopedia of Type Strains, Phase IV (KMG-IV): sequencing the most valuable type-strain genomes for metagenomic binning, comparative biology and taxonomic classification.</title>
        <authorList>
            <person name="Goeker M."/>
        </authorList>
    </citation>
    <scope>NUCLEOTIDE SEQUENCE [LARGE SCALE GENOMIC DNA]</scope>
    <source>
        <strain evidence="1 2">DSM 1111</strain>
    </source>
</reference>
<evidence type="ECO:0000313" key="1">
    <source>
        <dbReference type="EMBL" id="MDQ0419250.1"/>
    </source>
</evidence>
<organism evidence="1 2">
    <name type="scientific">Peteryoungia aggregata LMG 23059</name>
    <dbReference type="NCBI Taxonomy" id="1368425"/>
    <lineage>
        <taxon>Bacteria</taxon>
        <taxon>Pseudomonadati</taxon>
        <taxon>Pseudomonadota</taxon>
        <taxon>Alphaproteobacteria</taxon>
        <taxon>Hyphomicrobiales</taxon>
        <taxon>Rhizobiaceae</taxon>
        <taxon>Peteryoungia</taxon>
    </lineage>
</organism>
<name>A0ABU0G1P6_9HYPH</name>
<dbReference type="RefSeq" id="WP_307368369.1">
    <property type="nucleotide sequence ID" value="NZ_JAUSUW010000001.1"/>
</dbReference>
<keyword evidence="2" id="KW-1185">Reference proteome</keyword>
<dbReference type="SUPFAM" id="SSF52172">
    <property type="entry name" value="CheY-like"/>
    <property type="match status" value="1"/>
</dbReference>
<dbReference type="Gene3D" id="3.40.50.2300">
    <property type="match status" value="1"/>
</dbReference>
<dbReference type="InterPro" id="IPR011006">
    <property type="entry name" value="CheY-like_superfamily"/>
</dbReference>